<feature type="chain" id="PRO_5042005703" evidence="1">
    <location>
        <begin position="19"/>
        <end position="226"/>
    </location>
</feature>
<name>A0AAD5VLG1_9AGAR</name>
<accession>A0AAD5VLG1</accession>
<organism evidence="2 3">
    <name type="scientific">Leucocoprinus birnbaumii</name>
    <dbReference type="NCBI Taxonomy" id="56174"/>
    <lineage>
        <taxon>Eukaryota</taxon>
        <taxon>Fungi</taxon>
        <taxon>Dikarya</taxon>
        <taxon>Basidiomycota</taxon>
        <taxon>Agaricomycotina</taxon>
        <taxon>Agaricomycetes</taxon>
        <taxon>Agaricomycetidae</taxon>
        <taxon>Agaricales</taxon>
        <taxon>Agaricineae</taxon>
        <taxon>Agaricaceae</taxon>
        <taxon>Leucocoprinus</taxon>
    </lineage>
</organism>
<proteinExistence type="predicted"/>
<gene>
    <name evidence="2" type="ORF">NP233_g8900</name>
</gene>
<reference evidence="2" key="1">
    <citation type="submission" date="2022-07" db="EMBL/GenBank/DDBJ databases">
        <title>Genome Sequence of Leucocoprinus birnbaumii.</title>
        <authorList>
            <person name="Buettner E."/>
        </authorList>
    </citation>
    <scope>NUCLEOTIDE SEQUENCE</scope>
    <source>
        <strain evidence="2">VT141</strain>
    </source>
</reference>
<dbReference type="EMBL" id="JANIEX010000751">
    <property type="protein sequence ID" value="KAJ3563509.1"/>
    <property type="molecule type" value="Genomic_DNA"/>
</dbReference>
<keyword evidence="1" id="KW-0732">Signal</keyword>
<evidence type="ECO:0000313" key="3">
    <source>
        <dbReference type="Proteomes" id="UP001213000"/>
    </source>
</evidence>
<dbReference type="Proteomes" id="UP001213000">
    <property type="component" value="Unassembled WGS sequence"/>
</dbReference>
<dbReference type="AlphaFoldDB" id="A0AAD5VLG1"/>
<evidence type="ECO:0000313" key="2">
    <source>
        <dbReference type="EMBL" id="KAJ3563509.1"/>
    </source>
</evidence>
<sequence length="226" mass="25383">MCAAILIATLLVWDTAVAHHWQSAQHLVDICSDLQVSWSRPVNHGNTLNPHNPELNSSVIDLVWTQPQSNAINLPGLDHDHKGTSDHVPIFILLPIVGADIHITCTVVPKGSNEEKVFLGDISISLETVNTMDLDTNNKIEAVANVVAEVFSGVWQHHAREVVITNCSKSWWDDKCNAAIKQYCEMQNPMDYMTFQWATRATKCKFFNEKIEEIASECQHPWDLMA</sequence>
<comment type="caution">
    <text evidence="2">The sequence shown here is derived from an EMBL/GenBank/DDBJ whole genome shotgun (WGS) entry which is preliminary data.</text>
</comment>
<feature type="signal peptide" evidence="1">
    <location>
        <begin position="1"/>
        <end position="18"/>
    </location>
</feature>
<keyword evidence="3" id="KW-1185">Reference proteome</keyword>
<protein>
    <submittedName>
        <fullName evidence="2">Uncharacterized protein</fullName>
    </submittedName>
</protein>
<evidence type="ECO:0000256" key="1">
    <source>
        <dbReference type="SAM" id="SignalP"/>
    </source>
</evidence>